<dbReference type="Proteomes" id="UP000006327">
    <property type="component" value="Unassembled WGS sequence"/>
</dbReference>
<organism evidence="1 2">
    <name type="scientific">Paraglaciecola arctica BSs20135</name>
    <dbReference type="NCBI Taxonomy" id="493475"/>
    <lineage>
        <taxon>Bacteria</taxon>
        <taxon>Pseudomonadati</taxon>
        <taxon>Pseudomonadota</taxon>
        <taxon>Gammaproteobacteria</taxon>
        <taxon>Alteromonadales</taxon>
        <taxon>Alteromonadaceae</taxon>
        <taxon>Paraglaciecola</taxon>
    </lineage>
</organism>
<protein>
    <submittedName>
        <fullName evidence="1">Uncharacterized protein</fullName>
    </submittedName>
</protein>
<proteinExistence type="predicted"/>
<accession>K6ZFK8</accession>
<evidence type="ECO:0000313" key="1">
    <source>
        <dbReference type="EMBL" id="GAC22200.1"/>
    </source>
</evidence>
<evidence type="ECO:0000313" key="2">
    <source>
        <dbReference type="Proteomes" id="UP000006327"/>
    </source>
</evidence>
<gene>
    <name evidence="1" type="ORF">GARC_5265</name>
</gene>
<name>K6ZFK8_9ALTE</name>
<keyword evidence="2" id="KW-1185">Reference proteome</keyword>
<dbReference type="AlphaFoldDB" id="K6ZFK8"/>
<sequence>MEKPYASLSRDPYFCFGILAIGENFEGARNRKFKNIRSRFYPFFIRNNGNFTPGFLVLFKAISYKQQFGPFE</sequence>
<comment type="caution">
    <text evidence="1">The sequence shown here is derived from an EMBL/GenBank/DDBJ whole genome shotgun (WGS) entry which is preliminary data.</text>
</comment>
<reference evidence="1 2" key="1">
    <citation type="journal article" date="2017" name="Antonie Van Leeuwenhoek">
        <title>Rhizobium rhizosphaerae sp. nov., a novel species isolated from rice rhizosphere.</title>
        <authorList>
            <person name="Zhao J.J."/>
            <person name="Zhang J."/>
            <person name="Zhang R.J."/>
            <person name="Zhang C.W."/>
            <person name="Yin H.Q."/>
            <person name="Zhang X.X."/>
        </authorList>
    </citation>
    <scope>NUCLEOTIDE SEQUENCE [LARGE SCALE GENOMIC DNA]</scope>
    <source>
        <strain evidence="1 2">BSs20135</strain>
    </source>
</reference>
<dbReference type="EMBL" id="BAEO01000069">
    <property type="protein sequence ID" value="GAC22200.1"/>
    <property type="molecule type" value="Genomic_DNA"/>
</dbReference>